<name>A0A170ZUU6_TRIIF</name>
<organism evidence="8">
    <name type="scientific">Triatoma infestans</name>
    <name type="common">Assassin bug</name>
    <dbReference type="NCBI Taxonomy" id="30076"/>
    <lineage>
        <taxon>Eukaryota</taxon>
        <taxon>Metazoa</taxon>
        <taxon>Ecdysozoa</taxon>
        <taxon>Arthropoda</taxon>
        <taxon>Hexapoda</taxon>
        <taxon>Insecta</taxon>
        <taxon>Pterygota</taxon>
        <taxon>Neoptera</taxon>
        <taxon>Paraneoptera</taxon>
        <taxon>Hemiptera</taxon>
        <taxon>Heteroptera</taxon>
        <taxon>Panheteroptera</taxon>
        <taxon>Cimicomorpha</taxon>
        <taxon>Reduviidae</taxon>
        <taxon>Triatominae</taxon>
        <taxon>Triatoma</taxon>
    </lineage>
</organism>
<dbReference type="GO" id="GO:0015293">
    <property type="term" value="F:symporter activity"/>
    <property type="evidence" value="ECO:0007669"/>
    <property type="project" value="UniProtKB-KW"/>
</dbReference>
<comment type="subcellular location">
    <subcellularLocation>
        <location evidence="1">Membrane</location>
        <topology evidence="1">Multi-pass membrane protein</topology>
    </subcellularLocation>
</comment>
<feature type="transmembrane region" description="Helical" evidence="7">
    <location>
        <begin position="135"/>
        <end position="158"/>
    </location>
</feature>
<feature type="transmembrane region" description="Helical" evidence="7">
    <location>
        <begin position="104"/>
        <end position="123"/>
    </location>
</feature>
<dbReference type="GO" id="GO:0006820">
    <property type="term" value="P:monoatomic anion transport"/>
    <property type="evidence" value="ECO:0007669"/>
    <property type="project" value="TreeGrafter"/>
</dbReference>
<keyword evidence="4" id="KW-0769">Symport</keyword>
<feature type="transmembrane region" description="Helical" evidence="7">
    <location>
        <begin position="7"/>
        <end position="30"/>
    </location>
</feature>
<sequence>QNVHVWAIVIATFGHSWIAVAIMVYTPTFMKTVLHLPTRYNAIYNSTTFIVIWSVALISGCLSDLCQKKKCISLTWNRKCFYLMGTLFPAIGFIGITYAECNEYLVMTIMIAGFSTVGCYYPSVKVNPLDLSPNYASTIGALAQMGASMAGVLVPYVFGLLTANGHMKEWRIVYTLSCVISLIGGLTFLIFATAKQQPFNYYYADVLRGHSTSSMSTMVLGKR</sequence>
<dbReference type="SUPFAM" id="SSF103473">
    <property type="entry name" value="MFS general substrate transporter"/>
    <property type="match status" value="1"/>
</dbReference>
<keyword evidence="2" id="KW-0813">Transport</keyword>
<keyword evidence="6 7" id="KW-0472">Membrane</keyword>
<evidence type="ECO:0000256" key="6">
    <source>
        <dbReference type="ARBA" id="ARBA00023136"/>
    </source>
</evidence>
<feature type="transmembrane region" description="Helical" evidence="7">
    <location>
        <begin position="170"/>
        <end position="192"/>
    </location>
</feature>
<proteinExistence type="predicted"/>
<keyword evidence="3 7" id="KW-0812">Transmembrane</keyword>
<keyword evidence="5 7" id="KW-1133">Transmembrane helix</keyword>
<dbReference type="PANTHER" id="PTHR11662:SF399">
    <property type="entry name" value="FI19708P1-RELATED"/>
    <property type="match status" value="1"/>
</dbReference>
<feature type="non-terminal residue" evidence="8">
    <location>
        <position position="223"/>
    </location>
</feature>
<evidence type="ECO:0000256" key="3">
    <source>
        <dbReference type="ARBA" id="ARBA00022692"/>
    </source>
</evidence>
<dbReference type="GO" id="GO:0016020">
    <property type="term" value="C:membrane"/>
    <property type="evidence" value="ECO:0007669"/>
    <property type="project" value="UniProtKB-SubCell"/>
</dbReference>
<evidence type="ECO:0000256" key="1">
    <source>
        <dbReference type="ARBA" id="ARBA00004141"/>
    </source>
</evidence>
<dbReference type="InterPro" id="IPR036259">
    <property type="entry name" value="MFS_trans_sf"/>
</dbReference>
<dbReference type="Gene3D" id="1.20.1250.20">
    <property type="entry name" value="MFS general substrate transporter like domains"/>
    <property type="match status" value="1"/>
</dbReference>
<accession>A0A170ZUU6</accession>
<dbReference type="PANTHER" id="PTHR11662">
    <property type="entry name" value="SOLUTE CARRIER FAMILY 17"/>
    <property type="match status" value="1"/>
</dbReference>
<reference evidence="8" key="1">
    <citation type="submission" date="2016-04" db="EMBL/GenBank/DDBJ databases">
        <authorList>
            <person name="Calderon-Fernandez G.M.Sr."/>
        </authorList>
    </citation>
    <scope>NUCLEOTIDE SEQUENCE</scope>
    <source>
        <strain evidence="8">Int1</strain>
        <tissue evidence="8">Integument</tissue>
    </source>
</reference>
<evidence type="ECO:0000256" key="7">
    <source>
        <dbReference type="SAM" id="Phobius"/>
    </source>
</evidence>
<reference evidence="8" key="2">
    <citation type="journal article" date="2017" name="J. Med. Entomol.">
        <title>Transcriptome Analysis of the Triatoma infestans (Hemiptera: Reduviidae) Integument.</title>
        <authorList>
            <person name="Calderon-Fernandez G.M."/>
            <person name="Moriconi D.E."/>
            <person name="Dulbecco A.B."/>
            <person name="Juarez M.P."/>
        </authorList>
    </citation>
    <scope>NUCLEOTIDE SEQUENCE</scope>
    <source>
        <strain evidence="8">Int1</strain>
        <tissue evidence="8">Integument</tissue>
    </source>
</reference>
<evidence type="ECO:0000313" key="8">
    <source>
        <dbReference type="EMBL" id="JAS01334.1"/>
    </source>
</evidence>
<dbReference type="InterPro" id="IPR050382">
    <property type="entry name" value="MFS_Na/Anion_cotransporter"/>
</dbReference>
<dbReference type="EMBL" id="GEMB01001837">
    <property type="protein sequence ID" value="JAS01334.1"/>
    <property type="molecule type" value="Transcribed_RNA"/>
</dbReference>
<evidence type="ECO:0000256" key="2">
    <source>
        <dbReference type="ARBA" id="ARBA00022448"/>
    </source>
</evidence>
<dbReference type="FunFam" id="1.20.1250.20:FF:000003">
    <property type="entry name" value="Solute carrier family 17 member 3"/>
    <property type="match status" value="1"/>
</dbReference>
<feature type="non-terminal residue" evidence="8">
    <location>
        <position position="1"/>
    </location>
</feature>
<evidence type="ECO:0000256" key="5">
    <source>
        <dbReference type="ARBA" id="ARBA00022989"/>
    </source>
</evidence>
<feature type="transmembrane region" description="Helical" evidence="7">
    <location>
        <begin position="42"/>
        <end position="59"/>
    </location>
</feature>
<evidence type="ECO:0000256" key="4">
    <source>
        <dbReference type="ARBA" id="ARBA00022847"/>
    </source>
</evidence>
<dbReference type="AlphaFoldDB" id="A0A170ZUU6"/>
<feature type="transmembrane region" description="Helical" evidence="7">
    <location>
        <begin position="80"/>
        <end position="98"/>
    </location>
</feature>
<protein>
    <submittedName>
        <fullName evidence="8">Inorganic phosphate cotransporter isoform x2</fullName>
    </submittedName>
</protein>